<sequence>MLFIRIILYSFVISIMLFLTTIVLPDYLGFNERISRWIFIITVFVIFLIFKEKWWIKVISAFLGLLFFIVYIVLFVP</sequence>
<gene>
    <name evidence="2" type="ORF">ABE65_012355</name>
</gene>
<feature type="transmembrane region" description="Helical" evidence="1">
    <location>
        <begin position="7"/>
        <end position="28"/>
    </location>
</feature>
<dbReference type="RefSeq" id="WP_066395312.1">
    <property type="nucleotide sequence ID" value="NZ_CP015378.1"/>
</dbReference>
<dbReference type="STRING" id="1221500.ABE65_012355"/>
<dbReference type="EMBL" id="CP015378">
    <property type="protein sequence ID" value="ANC77546.1"/>
    <property type="molecule type" value="Genomic_DNA"/>
</dbReference>
<evidence type="ECO:0000313" key="3">
    <source>
        <dbReference type="Proteomes" id="UP000076623"/>
    </source>
</evidence>
<evidence type="ECO:0000256" key="1">
    <source>
        <dbReference type="SAM" id="Phobius"/>
    </source>
</evidence>
<organism evidence="2 3">
    <name type="scientific">Fictibacillus phosphorivorans</name>
    <dbReference type="NCBI Taxonomy" id="1221500"/>
    <lineage>
        <taxon>Bacteria</taxon>
        <taxon>Bacillati</taxon>
        <taxon>Bacillota</taxon>
        <taxon>Bacilli</taxon>
        <taxon>Bacillales</taxon>
        <taxon>Fictibacillaceae</taxon>
        <taxon>Fictibacillus</taxon>
    </lineage>
</organism>
<evidence type="ECO:0008006" key="4">
    <source>
        <dbReference type="Google" id="ProtNLM"/>
    </source>
</evidence>
<keyword evidence="3" id="KW-1185">Reference proteome</keyword>
<keyword evidence="1" id="KW-0812">Transmembrane</keyword>
<proteinExistence type="predicted"/>
<protein>
    <recommendedName>
        <fullName evidence="4">Histidine kinase</fullName>
    </recommendedName>
</protein>
<evidence type="ECO:0000313" key="2">
    <source>
        <dbReference type="EMBL" id="ANC77546.1"/>
    </source>
</evidence>
<dbReference type="AlphaFoldDB" id="A0A160ING3"/>
<dbReference type="KEGG" id="fpn:ABE65_012355"/>
<accession>A0A160ING3</accession>
<feature type="transmembrane region" description="Helical" evidence="1">
    <location>
        <begin position="34"/>
        <end position="51"/>
    </location>
</feature>
<feature type="transmembrane region" description="Helical" evidence="1">
    <location>
        <begin position="58"/>
        <end position="76"/>
    </location>
</feature>
<dbReference type="Proteomes" id="UP000076623">
    <property type="component" value="Chromosome"/>
</dbReference>
<keyword evidence="1" id="KW-0472">Membrane</keyword>
<reference evidence="2 3" key="1">
    <citation type="submission" date="2016-04" db="EMBL/GenBank/DDBJ databases">
        <title>Complete genome sequence of Fictibacillus phosphorivorans G25-29, a strain toxic to nematodes.</title>
        <authorList>
            <person name="Zheng Z."/>
        </authorList>
    </citation>
    <scope>NUCLEOTIDE SEQUENCE [LARGE SCALE GENOMIC DNA]</scope>
    <source>
        <strain evidence="2 3">G25-29</strain>
    </source>
</reference>
<keyword evidence="1" id="KW-1133">Transmembrane helix</keyword>
<name>A0A160ING3_9BACL</name>